<feature type="transmembrane region" description="Helical" evidence="10">
    <location>
        <begin position="85"/>
        <end position="104"/>
    </location>
</feature>
<protein>
    <recommendedName>
        <fullName evidence="13">Succinate dehydrogenase</fullName>
    </recommendedName>
</protein>
<name>A0A084IPN6_SALHC</name>
<dbReference type="GO" id="GO:0046872">
    <property type="term" value="F:metal ion binding"/>
    <property type="evidence" value="ECO:0007669"/>
    <property type="project" value="UniProtKB-KW"/>
</dbReference>
<sequence>MNRANEVRLWAVMRLTSMVLAFAVLVHLITMIVVIRNGLSAEEILARTRGSVAWLVFYSVFVVVAAIHGSIGLRNIVREHTAWRGNSLTIAAAVFCVLSLWLGLRAVQGLFA</sequence>
<keyword evidence="12" id="KW-1185">Reference proteome</keyword>
<organism evidence="11 12">
    <name type="scientific">Salinisphaera hydrothermalis (strain C41B8)</name>
    <dbReference type="NCBI Taxonomy" id="1304275"/>
    <lineage>
        <taxon>Bacteria</taxon>
        <taxon>Pseudomonadati</taxon>
        <taxon>Pseudomonadota</taxon>
        <taxon>Gammaproteobacteria</taxon>
        <taxon>Salinisphaerales</taxon>
        <taxon>Salinisphaeraceae</taxon>
        <taxon>Salinisphaera</taxon>
    </lineage>
</organism>
<dbReference type="EMBL" id="APNK01000003">
    <property type="protein sequence ID" value="KEZ78670.1"/>
    <property type="molecule type" value="Genomic_DNA"/>
</dbReference>
<comment type="caution">
    <text evidence="11">The sequence shown here is derived from an EMBL/GenBank/DDBJ whole genome shotgun (WGS) entry which is preliminary data.</text>
</comment>
<accession>A0A084IPN6</accession>
<comment type="cofactor">
    <cofactor evidence="1">
        <name>heme</name>
        <dbReference type="ChEBI" id="CHEBI:30413"/>
    </cofactor>
</comment>
<keyword evidence="7 10" id="KW-1133">Transmembrane helix</keyword>
<keyword evidence="9 10" id="KW-0472">Membrane</keyword>
<comment type="function">
    <text evidence="2">Membrane-anchoring subunit of succinate dehydrogenase (SDH).</text>
</comment>
<keyword evidence="6" id="KW-0479">Metal-binding</keyword>
<evidence type="ECO:0000313" key="11">
    <source>
        <dbReference type="EMBL" id="KEZ78670.1"/>
    </source>
</evidence>
<keyword evidence="4" id="KW-0349">Heme</keyword>
<feature type="transmembrane region" description="Helical" evidence="10">
    <location>
        <begin position="12"/>
        <end position="35"/>
    </location>
</feature>
<evidence type="ECO:0000256" key="1">
    <source>
        <dbReference type="ARBA" id="ARBA00001971"/>
    </source>
</evidence>
<evidence type="ECO:0000256" key="9">
    <source>
        <dbReference type="ARBA" id="ARBA00023136"/>
    </source>
</evidence>
<dbReference type="AlphaFoldDB" id="A0A084IPN6"/>
<evidence type="ECO:0000256" key="3">
    <source>
        <dbReference type="ARBA" id="ARBA00004370"/>
    </source>
</evidence>
<reference evidence="11 12" key="1">
    <citation type="submission" date="2013-03" db="EMBL/GenBank/DDBJ databases">
        <title>Salinisphaera hydrothermalis C41B8 Genome Sequencing.</title>
        <authorList>
            <person name="Li C."/>
            <person name="Lai Q."/>
            <person name="Shao Z."/>
        </authorList>
    </citation>
    <scope>NUCLEOTIDE SEQUENCE [LARGE SCALE GENOMIC DNA]</scope>
    <source>
        <strain evidence="11 12">C41B8</strain>
    </source>
</reference>
<dbReference type="InterPro" id="IPR000701">
    <property type="entry name" value="SuccDH_FuR_B_TM-su"/>
</dbReference>
<keyword evidence="8" id="KW-0408">Iron</keyword>
<evidence type="ECO:0000256" key="2">
    <source>
        <dbReference type="ARBA" id="ARBA00004050"/>
    </source>
</evidence>
<dbReference type="InterPro" id="IPR034804">
    <property type="entry name" value="SQR/QFR_C/D"/>
</dbReference>
<evidence type="ECO:0000313" key="12">
    <source>
        <dbReference type="Proteomes" id="UP000028302"/>
    </source>
</evidence>
<dbReference type="eggNOG" id="COG2142">
    <property type="taxonomic scope" value="Bacteria"/>
</dbReference>
<dbReference type="STRING" id="1304275.C41B8_03606"/>
<evidence type="ECO:0000256" key="7">
    <source>
        <dbReference type="ARBA" id="ARBA00022989"/>
    </source>
</evidence>
<dbReference type="Proteomes" id="UP000028302">
    <property type="component" value="Unassembled WGS sequence"/>
</dbReference>
<comment type="subcellular location">
    <subcellularLocation>
        <location evidence="3">Membrane</location>
    </subcellularLocation>
</comment>
<keyword evidence="5 10" id="KW-0812">Transmembrane</keyword>
<dbReference type="Gene3D" id="1.20.1300.10">
    <property type="entry name" value="Fumarate reductase/succinate dehydrogenase, transmembrane subunit"/>
    <property type="match status" value="1"/>
</dbReference>
<evidence type="ECO:0000256" key="5">
    <source>
        <dbReference type="ARBA" id="ARBA00022692"/>
    </source>
</evidence>
<evidence type="ECO:0000256" key="8">
    <source>
        <dbReference type="ARBA" id="ARBA00023004"/>
    </source>
</evidence>
<dbReference type="SUPFAM" id="SSF81343">
    <property type="entry name" value="Fumarate reductase respiratory complex transmembrane subunits"/>
    <property type="match status" value="1"/>
</dbReference>
<evidence type="ECO:0000256" key="4">
    <source>
        <dbReference type="ARBA" id="ARBA00022617"/>
    </source>
</evidence>
<feature type="transmembrane region" description="Helical" evidence="10">
    <location>
        <begin position="55"/>
        <end position="73"/>
    </location>
</feature>
<dbReference type="OrthoDB" id="5787321at2"/>
<dbReference type="Pfam" id="PF01127">
    <property type="entry name" value="Sdh_cyt"/>
    <property type="match status" value="1"/>
</dbReference>
<evidence type="ECO:0000256" key="6">
    <source>
        <dbReference type="ARBA" id="ARBA00022723"/>
    </source>
</evidence>
<dbReference type="RefSeq" id="WP_037334210.1">
    <property type="nucleotide sequence ID" value="NZ_APNK01000003.1"/>
</dbReference>
<proteinExistence type="predicted"/>
<evidence type="ECO:0008006" key="13">
    <source>
        <dbReference type="Google" id="ProtNLM"/>
    </source>
</evidence>
<gene>
    <name evidence="11" type="ORF">C41B8_03606</name>
</gene>
<evidence type="ECO:0000256" key="10">
    <source>
        <dbReference type="SAM" id="Phobius"/>
    </source>
</evidence>
<dbReference type="GO" id="GO:0016020">
    <property type="term" value="C:membrane"/>
    <property type="evidence" value="ECO:0007669"/>
    <property type="project" value="UniProtKB-SubCell"/>
</dbReference>